<sequence length="343" mass="37756">MGHSCPREGTCMRRWLFALLLSLCPVTHAAEPGSPLVSVDERIELAAVVARLAGFEEFQGEGVASYDAAVAAYFVPFAAHPAVLRLRQYRHERNIGYGDTVALAVLAADAEWTPAVPIRDWLPVASTHWDEVSATRMMRDLAAFAEASRATAFFASQRGELQQIAAGLQAALGDGVDLSWFSALEGMAHVVRLHVIVAPLHGRGNYGPRVVRADGSMDAWAVIGVGQAPDAARVQWNAEAVQRLLVHETAHAWANPWVDRNAGALRTSAEQRVIPGVYGQWRPVLYETVARALTIRYFLDHTRPEAARRAMEEDVQRGFEWTAALAERWAGMHAPLHERAWLC</sequence>
<feature type="chain" id="PRO_5046182898" evidence="1">
    <location>
        <begin position="30"/>
        <end position="343"/>
    </location>
</feature>
<dbReference type="InterPro" id="IPR032560">
    <property type="entry name" value="DUF4932"/>
</dbReference>
<dbReference type="Proteomes" id="UP000326367">
    <property type="component" value="Unassembled WGS sequence"/>
</dbReference>
<comment type="caution">
    <text evidence="2">The sequence shown here is derived from an EMBL/GenBank/DDBJ whole genome shotgun (WGS) entry which is preliminary data.</text>
</comment>
<protein>
    <submittedName>
        <fullName evidence="2">DUF4932 domain-containing protein</fullName>
    </submittedName>
</protein>
<reference evidence="2 3" key="1">
    <citation type="journal article" date="2020" name="Antonie Van Leeuwenhoek">
        <title>Stenotrophomonas cyclobalanopsidis sp. nov., isolated from the leaf spot disease of Cyclobalanopsis patelliformis.</title>
        <authorList>
            <person name="Bian D.R."/>
            <person name="Xue H."/>
            <person name="Piao C.G."/>
            <person name="Li Y."/>
        </authorList>
    </citation>
    <scope>NUCLEOTIDE SEQUENCE [LARGE SCALE GENOMIC DNA]</scope>
    <source>
        <strain evidence="2 3">TPQG1-4</strain>
    </source>
</reference>
<organism evidence="2 3">
    <name type="scientific">Stenotrophomonas cyclobalanopsidis</name>
    <dbReference type="NCBI Taxonomy" id="2771362"/>
    <lineage>
        <taxon>Bacteria</taxon>
        <taxon>Pseudomonadati</taxon>
        <taxon>Pseudomonadota</taxon>
        <taxon>Gammaproteobacteria</taxon>
        <taxon>Lysobacterales</taxon>
        <taxon>Lysobacteraceae</taxon>
        <taxon>Stenotrophomonas</taxon>
    </lineage>
</organism>
<feature type="signal peptide" evidence="1">
    <location>
        <begin position="1"/>
        <end position="29"/>
    </location>
</feature>
<keyword evidence="3" id="KW-1185">Reference proteome</keyword>
<proteinExistence type="predicted"/>
<gene>
    <name evidence="2" type="ORF">FJU31_15760</name>
</gene>
<dbReference type="Pfam" id="PF16286">
    <property type="entry name" value="DUF4932"/>
    <property type="match status" value="1"/>
</dbReference>
<keyword evidence="1" id="KW-0732">Signal</keyword>
<evidence type="ECO:0000313" key="3">
    <source>
        <dbReference type="Proteomes" id="UP000326367"/>
    </source>
</evidence>
<accession>A0ABQ6SY65</accession>
<dbReference type="EMBL" id="VYKI01000025">
    <property type="protein sequence ID" value="KAA8995129.1"/>
    <property type="molecule type" value="Genomic_DNA"/>
</dbReference>
<evidence type="ECO:0000256" key="1">
    <source>
        <dbReference type="SAM" id="SignalP"/>
    </source>
</evidence>
<evidence type="ECO:0000313" key="2">
    <source>
        <dbReference type="EMBL" id="KAA8995129.1"/>
    </source>
</evidence>
<name>A0ABQ6SY65_9GAMM</name>